<dbReference type="GO" id="GO:0000329">
    <property type="term" value="C:fungal-type vacuole membrane"/>
    <property type="evidence" value="ECO:0007669"/>
    <property type="project" value="TreeGrafter"/>
</dbReference>
<sequence>MLASSFLIAVLGIRQVASLPADNSTVYFSGLQSALSQAGLNNIWNAITVANTTQSGPGLISGLFSDDEYTIYAPVDAAWQASGLTDPPANGDLVSLLAYHIVQATLNSSTDIAPSRHHTIAFTELRSPTIDLPGDQTQVIVLQTAENATTGASPDNTTILIRGDSWNATSAGAQFTYKNLFIQPVDKPSPLLKTLSQSGLALEANLGATSAVNNIASLGLNDTVATCHGCTFFIPVNSAFDNDTANGNFSSFNATDQTSVLLNHIINGSVVYSPDLRDGSVYVTAAGQPLTYLSSGSDPFVSVGKYRAGIVRSDIPVSNGVVHLIDTMLVETNDNSQRASEAASSASSEAQSRTTTTDVIGVGGSTSIATTTTTATTSATPSENAAVPRLNRSAIACWSFLIAIVGTHWL</sequence>
<dbReference type="PANTHER" id="PTHR10900:SF122">
    <property type="entry name" value="FAS1 DOMAIN-CONTAINING PROTEIN"/>
    <property type="match status" value="1"/>
</dbReference>
<evidence type="ECO:0000313" key="4">
    <source>
        <dbReference type="EMBL" id="WWD22476.1"/>
    </source>
</evidence>
<feature type="region of interest" description="Disordered" evidence="1">
    <location>
        <begin position="336"/>
        <end position="365"/>
    </location>
</feature>
<evidence type="ECO:0000256" key="1">
    <source>
        <dbReference type="SAM" id="MobiDB-lite"/>
    </source>
</evidence>
<evidence type="ECO:0000313" key="5">
    <source>
        <dbReference type="Proteomes" id="UP000322225"/>
    </source>
</evidence>
<dbReference type="AlphaFoldDB" id="A0AAJ8LSJ6"/>
<dbReference type="Pfam" id="PF02469">
    <property type="entry name" value="Fasciclin"/>
    <property type="match status" value="2"/>
</dbReference>
<dbReference type="EMBL" id="CP144063">
    <property type="protein sequence ID" value="WWD22476.1"/>
    <property type="molecule type" value="Genomic_DNA"/>
</dbReference>
<dbReference type="InterPro" id="IPR036378">
    <property type="entry name" value="FAS1_dom_sf"/>
</dbReference>
<dbReference type="PANTHER" id="PTHR10900">
    <property type="entry name" value="PERIOSTIN-RELATED"/>
    <property type="match status" value="1"/>
</dbReference>
<feature type="compositionally biased region" description="Low complexity" evidence="1">
    <location>
        <begin position="336"/>
        <end position="357"/>
    </location>
</feature>
<dbReference type="InterPro" id="IPR050904">
    <property type="entry name" value="Adhesion/Biosynth-related"/>
</dbReference>
<keyword evidence="5" id="KW-1185">Reference proteome</keyword>
<accession>A0AAJ8LSJ6</accession>
<dbReference type="PROSITE" id="PS50213">
    <property type="entry name" value="FAS1"/>
    <property type="match status" value="2"/>
</dbReference>
<feature type="chain" id="PRO_5042516670" description="FAS1 domain-containing protein" evidence="2">
    <location>
        <begin position="19"/>
        <end position="410"/>
    </location>
</feature>
<gene>
    <name evidence="4" type="ORF">CI109_106969</name>
</gene>
<dbReference type="SMART" id="SM00554">
    <property type="entry name" value="FAS1"/>
    <property type="match status" value="2"/>
</dbReference>
<dbReference type="RefSeq" id="XP_065824002.1">
    <property type="nucleotide sequence ID" value="XM_065967930.1"/>
</dbReference>
<dbReference type="Gene3D" id="2.30.180.10">
    <property type="entry name" value="FAS1 domain"/>
    <property type="match status" value="2"/>
</dbReference>
<feature type="domain" description="FAS1" evidence="3">
    <location>
        <begin position="27"/>
        <end position="160"/>
    </location>
</feature>
<keyword evidence="2" id="KW-0732">Signal</keyword>
<dbReference type="KEGG" id="ksn:43586078"/>
<evidence type="ECO:0000256" key="2">
    <source>
        <dbReference type="SAM" id="SignalP"/>
    </source>
</evidence>
<name>A0AAJ8LSJ6_9TREE</name>
<dbReference type="GO" id="GO:0016236">
    <property type="term" value="P:macroautophagy"/>
    <property type="evidence" value="ECO:0007669"/>
    <property type="project" value="TreeGrafter"/>
</dbReference>
<evidence type="ECO:0000259" key="3">
    <source>
        <dbReference type="PROSITE" id="PS50213"/>
    </source>
</evidence>
<reference evidence="4" key="2">
    <citation type="submission" date="2024-01" db="EMBL/GenBank/DDBJ databases">
        <title>Comparative genomics of Cryptococcus and Kwoniella reveals pathogenesis evolution and contrasting modes of karyotype evolution via chromosome fusion or intercentromeric recombination.</title>
        <authorList>
            <person name="Coelho M.A."/>
            <person name="David-Palma M."/>
            <person name="Shea T."/>
            <person name="Bowers K."/>
            <person name="McGinley-Smith S."/>
            <person name="Mohammad A.W."/>
            <person name="Gnirke A."/>
            <person name="Yurkov A.M."/>
            <person name="Nowrousian M."/>
            <person name="Sun S."/>
            <person name="Cuomo C.A."/>
            <person name="Heitman J."/>
        </authorList>
    </citation>
    <scope>NUCLEOTIDE SEQUENCE</scope>
    <source>
        <strain evidence="4">CBS 12478</strain>
    </source>
</reference>
<protein>
    <recommendedName>
        <fullName evidence="3">FAS1 domain-containing protein</fullName>
    </recommendedName>
</protein>
<dbReference type="GO" id="GO:0005615">
    <property type="term" value="C:extracellular space"/>
    <property type="evidence" value="ECO:0007669"/>
    <property type="project" value="TreeGrafter"/>
</dbReference>
<feature type="signal peptide" evidence="2">
    <location>
        <begin position="1"/>
        <end position="18"/>
    </location>
</feature>
<dbReference type="SUPFAM" id="SSF82153">
    <property type="entry name" value="FAS1 domain"/>
    <property type="match status" value="2"/>
</dbReference>
<organism evidence="4 5">
    <name type="scientific">Kwoniella shandongensis</name>
    <dbReference type="NCBI Taxonomy" id="1734106"/>
    <lineage>
        <taxon>Eukaryota</taxon>
        <taxon>Fungi</taxon>
        <taxon>Dikarya</taxon>
        <taxon>Basidiomycota</taxon>
        <taxon>Agaricomycotina</taxon>
        <taxon>Tremellomycetes</taxon>
        <taxon>Tremellales</taxon>
        <taxon>Cryptococcaceae</taxon>
        <taxon>Kwoniella</taxon>
    </lineage>
</organism>
<dbReference type="Proteomes" id="UP000322225">
    <property type="component" value="Chromosome 13"/>
</dbReference>
<dbReference type="InterPro" id="IPR000782">
    <property type="entry name" value="FAS1_domain"/>
</dbReference>
<dbReference type="GeneID" id="43586078"/>
<proteinExistence type="predicted"/>
<reference evidence="4" key="1">
    <citation type="submission" date="2017-08" db="EMBL/GenBank/DDBJ databases">
        <authorList>
            <person name="Cuomo C."/>
            <person name="Billmyre B."/>
            <person name="Heitman J."/>
        </authorList>
    </citation>
    <scope>NUCLEOTIDE SEQUENCE</scope>
    <source>
        <strain evidence="4">CBS 12478</strain>
    </source>
</reference>
<feature type="domain" description="FAS1" evidence="3">
    <location>
        <begin position="195"/>
        <end position="329"/>
    </location>
</feature>